<proteinExistence type="predicted"/>
<accession>A0A4R4TJK8</accession>
<comment type="caution">
    <text evidence="2">The sequence shown here is derived from an EMBL/GenBank/DDBJ whole genome shotgun (WGS) entry which is preliminary data.</text>
</comment>
<dbReference type="RefSeq" id="WP_132816826.1">
    <property type="nucleotide sequence ID" value="NZ_SMKI01000041.1"/>
</dbReference>
<evidence type="ECO:0000313" key="2">
    <source>
        <dbReference type="EMBL" id="TDC78021.1"/>
    </source>
</evidence>
<feature type="region of interest" description="Disordered" evidence="1">
    <location>
        <begin position="134"/>
        <end position="156"/>
    </location>
</feature>
<evidence type="ECO:0000313" key="3">
    <source>
        <dbReference type="Proteomes" id="UP000295345"/>
    </source>
</evidence>
<dbReference type="AlphaFoldDB" id="A0A4R4TJK8"/>
<reference evidence="2 3" key="1">
    <citation type="submission" date="2019-03" db="EMBL/GenBank/DDBJ databases">
        <title>Draft genome sequences of novel Actinobacteria.</title>
        <authorList>
            <person name="Sahin N."/>
            <person name="Ay H."/>
            <person name="Saygin H."/>
        </authorList>
    </citation>
    <scope>NUCLEOTIDE SEQUENCE [LARGE SCALE GENOMIC DNA]</scope>
    <source>
        <strain evidence="2 3">DSM 41900</strain>
    </source>
</reference>
<gene>
    <name evidence="2" type="ORF">E1283_05990</name>
</gene>
<keyword evidence="3" id="KW-1185">Reference proteome</keyword>
<organism evidence="2 3">
    <name type="scientific">Streptomyces hainanensis</name>
    <dbReference type="NCBI Taxonomy" id="402648"/>
    <lineage>
        <taxon>Bacteria</taxon>
        <taxon>Bacillati</taxon>
        <taxon>Actinomycetota</taxon>
        <taxon>Actinomycetes</taxon>
        <taxon>Kitasatosporales</taxon>
        <taxon>Streptomycetaceae</taxon>
        <taxon>Streptomyces</taxon>
    </lineage>
</organism>
<dbReference type="OrthoDB" id="4191894at2"/>
<dbReference type="EMBL" id="SMKI01000041">
    <property type="protein sequence ID" value="TDC78021.1"/>
    <property type="molecule type" value="Genomic_DNA"/>
</dbReference>
<sequence length="196" mass="22576">MTDIRREFRELRDATDDARGSWLCRRFPDGVPSQWWTAMLEAAETQCSPRRPLPAAERLATWEFAARLLDLVPRFGGLSPCYVGYWRVRLAAIALRYSPPLDGLPPEFTPDAAVRYTLDHLPLTREKALDAAHRARQGRLHVPGEPITPGQRPPEESARLNDLRWVLPSLDWLVDHLRDDALRRETRAWLDLVPRL</sequence>
<protein>
    <submittedName>
        <fullName evidence="2">Uncharacterized protein</fullName>
    </submittedName>
</protein>
<name>A0A4R4TJK8_9ACTN</name>
<evidence type="ECO:0000256" key="1">
    <source>
        <dbReference type="SAM" id="MobiDB-lite"/>
    </source>
</evidence>
<dbReference type="Proteomes" id="UP000295345">
    <property type="component" value="Unassembled WGS sequence"/>
</dbReference>